<keyword evidence="3" id="KW-1185">Reference proteome</keyword>
<sequence>MKQHVIRQQHQRCNCFLQEEVVDRAVRVKTSKRKVGVVTVEMYVNTISDLYSDQQSRDVNLHRHPRNSLIKQQGGSAGNMEIPDLFSVILEHEGYTECRALVMIMEQGKTYQYGRREFGSCIRHQNLEMCPVGALDYYLFYRWSVQNEDVPNFLVPEEWYEAKVLKAGKNRTTPLTYRVHYDANVNAFTALGIHSKSKTHAARGSVSRRLS</sequence>
<proteinExistence type="predicted"/>
<name>A0A225W674_9STRA</name>
<evidence type="ECO:0000313" key="2">
    <source>
        <dbReference type="EMBL" id="OWZ13082.1"/>
    </source>
</evidence>
<dbReference type="InterPro" id="IPR031872">
    <property type="entry name" value="NDC10_II"/>
</dbReference>
<evidence type="ECO:0000313" key="3">
    <source>
        <dbReference type="Proteomes" id="UP000198211"/>
    </source>
</evidence>
<organism evidence="2 3">
    <name type="scientific">Phytophthora megakarya</name>
    <dbReference type="NCBI Taxonomy" id="4795"/>
    <lineage>
        <taxon>Eukaryota</taxon>
        <taxon>Sar</taxon>
        <taxon>Stramenopiles</taxon>
        <taxon>Oomycota</taxon>
        <taxon>Peronosporomycetes</taxon>
        <taxon>Peronosporales</taxon>
        <taxon>Peronosporaceae</taxon>
        <taxon>Phytophthora</taxon>
    </lineage>
</organism>
<evidence type="ECO:0000259" key="1">
    <source>
        <dbReference type="Pfam" id="PF16787"/>
    </source>
</evidence>
<dbReference type="AlphaFoldDB" id="A0A225W674"/>
<dbReference type="Pfam" id="PF16787">
    <property type="entry name" value="NDC10_II"/>
    <property type="match status" value="1"/>
</dbReference>
<dbReference type="EMBL" id="NBNE01001676">
    <property type="protein sequence ID" value="OWZ13082.1"/>
    <property type="molecule type" value="Genomic_DNA"/>
</dbReference>
<reference evidence="3" key="1">
    <citation type="submission" date="2017-03" db="EMBL/GenBank/DDBJ databases">
        <title>Phytopthora megakarya and P. palmivora, two closely related causual agents of cacao black pod achieved similar genome size and gene model numbers by different mechanisms.</title>
        <authorList>
            <person name="Ali S."/>
            <person name="Shao J."/>
            <person name="Larry D.J."/>
            <person name="Kronmiller B."/>
            <person name="Shen D."/>
            <person name="Strem M.D."/>
            <person name="Melnick R.L."/>
            <person name="Guiltinan M.J."/>
            <person name="Tyler B.M."/>
            <person name="Meinhardt L.W."/>
            <person name="Bailey B.A."/>
        </authorList>
    </citation>
    <scope>NUCLEOTIDE SEQUENCE [LARGE SCALE GENOMIC DNA]</scope>
    <source>
        <strain evidence="3">zdho120</strain>
    </source>
</reference>
<dbReference type="GO" id="GO:0003677">
    <property type="term" value="F:DNA binding"/>
    <property type="evidence" value="ECO:0007669"/>
    <property type="project" value="InterPro"/>
</dbReference>
<dbReference type="InterPro" id="IPR038279">
    <property type="entry name" value="Ndc10_dom2_sf"/>
</dbReference>
<dbReference type="STRING" id="4795.A0A225W674"/>
<gene>
    <name evidence="2" type="ORF">PHMEG_00013660</name>
</gene>
<dbReference type="Proteomes" id="UP000198211">
    <property type="component" value="Unassembled WGS sequence"/>
</dbReference>
<feature type="domain" description="Ndc10" evidence="1">
    <location>
        <begin position="79"/>
        <end position="202"/>
    </location>
</feature>
<dbReference type="Gene3D" id="1.10.443.20">
    <property type="entry name" value="Centromere DNA-binding protein complex CBF3 subunit, domain 2"/>
    <property type="match status" value="1"/>
</dbReference>
<comment type="caution">
    <text evidence="2">The sequence shown here is derived from an EMBL/GenBank/DDBJ whole genome shotgun (WGS) entry which is preliminary data.</text>
</comment>
<protein>
    <recommendedName>
        <fullName evidence="1">Ndc10 domain-containing protein</fullName>
    </recommendedName>
</protein>
<dbReference type="OrthoDB" id="120763at2759"/>
<accession>A0A225W674</accession>